<feature type="domain" description="HTH arsR-type" evidence="1">
    <location>
        <begin position="6"/>
        <end position="101"/>
    </location>
</feature>
<gene>
    <name evidence="2" type="ORF">AUP43_01730</name>
</gene>
<dbReference type="SUPFAM" id="SSF46785">
    <property type="entry name" value="Winged helix' DNA-binding domain"/>
    <property type="match status" value="1"/>
</dbReference>
<evidence type="ECO:0000259" key="1">
    <source>
        <dbReference type="PROSITE" id="PS50987"/>
    </source>
</evidence>
<dbReference type="Proteomes" id="UP000076400">
    <property type="component" value="Unassembled WGS sequence"/>
</dbReference>
<reference evidence="2 3" key="1">
    <citation type="submission" date="2015-12" db="EMBL/GenBank/DDBJ databases">
        <title>Genome sequence of Oceanibaculum pacificum MCCC 1A02656.</title>
        <authorList>
            <person name="Lu L."/>
            <person name="Lai Q."/>
            <person name="Shao Z."/>
            <person name="Qian P."/>
        </authorList>
    </citation>
    <scope>NUCLEOTIDE SEQUENCE [LARGE SCALE GENOMIC DNA]</scope>
    <source>
        <strain evidence="2 3">MCCC 1A02656</strain>
    </source>
</reference>
<dbReference type="OrthoDB" id="7192471at2"/>
<dbReference type="Gene3D" id="1.10.10.10">
    <property type="entry name" value="Winged helix-like DNA-binding domain superfamily/Winged helix DNA-binding domain"/>
    <property type="match status" value="1"/>
</dbReference>
<dbReference type="GO" id="GO:0003700">
    <property type="term" value="F:DNA-binding transcription factor activity"/>
    <property type="evidence" value="ECO:0007669"/>
    <property type="project" value="InterPro"/>
</dbReference>
<dbReference type="SMART" id="SM00418">
    <property type="entry name" value="HTH_ARSR"/>
    <property type="match status" value="1"/>
</dbReference>
<evidence type="ECO:0000313" key="2">
    <source>
        <dbReference type="EMBL" id="KZD08397.1"/>
    </source>
</evidence>
<dbReference type="AlphaFoldDB" id="A0A154W4L1"/>
<name>A0A154W4L1_9PROT</name>
<dbReference type="Pfam" id="PF12840">
    <property type="entry name" value="HTH_20"/>
    <property type="match status" value="1"/>
</dbReference>
<dbReference type="InterPro" id="IPR036388">
    <property type="entry name" value="WH-like_DNA-bd_sf"/>
</dbReference>
<dbReference type="InterPro" id="IPR036390">
    <property type="entry name" value="WH_DNA-bd_sf"/>
</dbReference>
<organism evidence="2 3">
    <name type="scientific">Oceanibaculum pacificum</name>
    <dbReference type="NCBI Taxonomy" id="580166"/>
    <lineage>
        <taxon>Bacteria</taxon>
        <taxon>Pseudomonadati</taxon>
        <taxon>Pseudomonadota</taxon>
        <taxon>Alphaproteobacteria</taxon>
        <taxon>Rhodospirillales</taxon>
        <taxon>Oceanibaculaceae</taxon>
        <taxon>Oceanibaculum</taxon>
    </lineage>
</organism>
<dbReference type="EMBL" id="LPXN01000105">
    <property type="protein sequence ID" value="KZD08397.1"/>
    <property type="molecule type" value="Genomic_DNA"/>
</dbReference>
<comment type="caution">
    <text evidence="2">The sequence shown here is derived from an EMBL/GenBank/DDBJ whole genome shotgun (WGS) entry which is preliminary data.</text>
</comment>
<dbReference type="STRING" id="580166.AUP43_01730"/>
<evidence type="ECO:0000313" key="3">
    <source>
        <dbReference type="Proteomes" id="UP000076400"/>
    </source>
</evidence>
<dbReference type="InterPro" id="IPR001845">
    <property type="entry name" value="HTH_ArsR_DNA-bd_dom"/>
</dbReference>
<dbReference type="CDD" id="cd00090">
    <property type="entry name" value="HTH_ARSR"/>
    <property type="match status" value="1"/>
</dbReference>
<accession>A0A154W4L1</accession>
<dbReference type="InterPro" id="IPR011991">
    <property type="entry name" value="ArsR-like_HTH"/>
</dbReference>
<protein>
    <submittedName>
        <fullName evidence="2">ArsR family transcriptional regulator</fullName>
    </submittedName>
</protein>
<dbReference type="PROSITE" id="PS50987">
    <property type="entry name" value="HTH_ARSR_2"/>
    <property type="match status" value="1"/>
</dbReference>
<keyword evidence="3" id="KW-1185">Reference proteome</keyword>
<sequence>MRPLIHPDISSITLHGVLHALSDPMRLAIVRRLRDCPDQACNATMPCPDMPKSTLSNHFRILREAGIICSRREGTQHANTLRRDDLEARFPGLLDAILQAAAADPERRSPAS</sequence>
<proteinExistence type="predicted"/>